<proteinExistence type="predicted"/>
<comment type="caution">
    <text evidence="1">The sequence shown here is derived from an EMBL/GenBank/DDBJ whole genome shotgun (WGS) entry which is preliminary data.</text>
</comment>
<evidence type="ECO:0000313" key="1">
    <source>
        <dbReference type="EMBL" id="OAP53884.1"/>
    </source>
</evidence>
<dbReference type="AlphaFoldDB" id="A0A178Z2G3"/>
<evidence type="ECO:0000313" key="2">
    <source>
        <dbReference type="Proteomes" id="UP000078343"/>
    </source>
</evidence>
<dbReference type="PANTHER" id="PTHR42678">
    <property type="entry name" value="AMIDASE"/>
    <property type="match status" value="1"/>
</dbReference>
<sequence length="219" mass="25286">MRQNREIRQVYAKIEALAKSYADNVPLIRHDVLILNGKNSEYIVTAADFVRDINAYLATRVNSTVRDLQELIDFNERHAELELPPYKINEYNEHFEHLRHMVRDQGIDFVLDTYGVDIIMAPADSLLISYAAYSGYPIATLPLSYLDYNGRPFGLSVIARENQEALLILTIGYLESLKEKRRTNREEFGDIYESLTICLYKRTVAPVDLEEATLQTVHR</sequence>
<dbReference type="STRING" id="1367422.A0A178Z2G3"/>
<organism evidence="1 2">
    <name type="scientific">Fonsecaea erecta</name>
    <dbReference type="NCBI Taxonomy" id="1367422"/>
    <lineage>
        <taxon>Eukaryota</taxon>
        <taxon>Fungi</taxon>
        <taxon>Dikarya</taxon>
        <taxon>Ascomycota</taxon>
        <taxon>Pezizomycotina</taxon>
        <taxon>Eurotiomycetes</taxon>
        <taxon>Chaetothyriomycetidae</taxon>
        <taxon>Chaetothyriales</taxon>
        <taxon>Herpotrichiellaceae</taxon>
        <taxon>Fonsecaea</taxon>
    </lineage>
</organism>
<evidence type="ECO:0008006" key="3">
    <source>
        <dbReference type="Google" id="ProtNLM"/>
    </source>
</evidence>
<dbReference type="SUPFAM" id="SSF75304">
    <property type="entry name" value="Amidase signature (AS) enzymes"/>
    <property type="match status" value="1"/>
</dbReference>
<dbReference type="EMBL" id="LVYI01000018">
    <property type="protein sequence ID" value="OAP53884.1"/>
    <property type="molecule type" value="Genomic_DNA"/>
</dbReference>
<dbReference type="RefSeq" id="XP_018687251.1">
    <property type="nucleotide sequence ID" value="XM_018843410.1"/>
</dbReference>
<dbReference type="OrthoDB" id="566138at2759"/>
<dbReference type="InterPro" id="IPR036928">
    <property type="entry name" value="AS_sf"/>
</dbReference>
<accession>A0A178Z2G3</accession>
<keyword evidence="2" id="KW-1185">Reference proteome</keyword>
<dbReference type="GeneID" id="30016073"/>
<dbReference type="PANTHER" id="PTHR42678:SF34">
    <property type="entry name" value="OS04G0183300 PROTEIN"/>
    <property type="match status" value="1"/>
</dbReference>
<gene>
    <name evidence="1" type="ORF">AYL99_11906</name>
</gene>
<name>A0A178Z2G3_9EURO</name>
<dbReference type="Proteomes" id="UP000078343">
    <property type="component" value="Unassembled WGS sequence"/>
</dbReference>
<reference evidence="1 2" key="1">
    <citation type="submission" date="2016-04" db="EMBL/GenBank/DDBJ databases">
        <title>Draft genome of Fonsecaea erecta CBS 125763.</title>
        <authorList>
            <person name="Weiss V.A."/>
            <person name="Vicente V.A."/>
            <person name="Raittz R.T."/>
            <person name="Moreno L.F."/>
            <person name="De Souza E.M."/>
            <person name="Pedrosa F.O."/>
            <person name="Steffens M.B."/>
            <person name="Faoro H."/>
            <person name="Tadra-Sfeir M.Z."/>
            <person name="Najafzadeh M.J."/>
            <person name="Felipe M.S."/>
            <person name="Teixeira M."/>
            <person name="Sun J."/>
            <person name="Xi L."/>
            <person name="Gomes R."/>
            <person name="De Azevedo C.M."/>
            <person name="Salgado C.G."/>
            <person name="Da Silva M.B."/>
            <person name="Nascimento M.F."/>
            <person name="Queiroz-Telles F."/>
            <person name="Attili D.S."/>
            <person name="Gorbushina A."/>
        </authorList>
    </citation>
    <scope>NUCLEOTIDE SEQUENCE [LARGE SCALE GENOMIC DNA]</scope>
    <source>
        <strain evidence="1 2">CBS 125763</strain>
    </source>
</reference>
<protein>
    <recommendedName>
        <fullName evidence="3">Amidase domain-containing protein</fullName>
    </recommendedName>
</protein>
<dbReference type="Gene3D" id="3.90.1300.10">
    <property type="entry name" value="Amidase signature (AS) domain"/>
    <property type="match status" value="1"/>
</dbReference>